<dbReference type="EMBL" id="CP031229">
    <property type="protein sequence ID" value="AXH96372.1"/>
    <property type="molecule type" value="Genomic_DNA"/>
</dbReference>
<protein>
    <submittedName>
        <fullName evidence="4">ABC transporter substrate-binding protein</fullName>
    </submittedName>
</protein>
<dbReference type="InterPro" id="IPR000914">
    <property type="entry name" value="SBP_5_dom"/>
</dbReference>
<dbReference type="InterPro" id="IPR039424">
    <property type="entry name" value="SBP_5"/>
</dbReference>
<dbReference type="GO" id="GO:0042597">
    <property type="term" value="C:periplasmic space"/>
    <property type="evidence" value="ECO:0007669"/>
    <property type="project" value="UniProtKB-ARBA"/>
</dbReference>
<dbReference type="GO" id="GO:1904680">
    <property type="term" value="F:peptide transmembrane transporter activity"/>
    <property type="evidence" value="ECO:0007669"/>
    <property type="project" value="TreeGrafter"/>
</dbReference>
<feature type="compositionally biased region" description="Low complexity" evidence="1">
    <location>
        <begin position="40"/>
        <end position="49"/>
    </location>
</feature>
<evidence type="ECO:0000313" key="4">
    <source>
        <dbReference type="EMBL" id="AXH96372.1"/>
    </source>
</evidence>
<feature type="signal peptide" evidence="2">
    <location>
        <begin position="1"/>
        <end position="21"/>
    </location>
</feature>
<dbReference type="PIRSF" id="PIRSF002741">
    <property type="entry name" value="MppA"/>
    <property type="match status" value="1"/>
</dbReference>
<dbReference type="RefSeq" id="WP_114928137.1">
    <property type="nucleotide sequence ID" value="NZ_CP031229.1"/>
</dbReference>
<evidence type="ECO:0000313" key="5">
    <source>
        <dbReference type="Proteomes" id="UP000253790"/>
    </source>
</evidence>
<feature type="domain" description="Solute-binding protein family 5" evidence="3">
    <location>
        <begin position="114"/>
        <end position="503"/>
    </location>
</feature>
<feature type="compositionally biased region" description="Gly residues" evidence="1">
    <location>
        <begin position="24"/>
        <end position="39"/>
    </location>
</feature>
<dbReference type="GO" id="GO:0043190">
    <property type="term" value="C:ATP-binding cassette (ABC) transporter complex"/>
    <property type="evidence" value="ECO:0007669"/>
    <property type="project" value="InterPro"/>
</dbReference>
<organism evidence="4 5">
    <name type="scientific">Ornithinimicrobium avium</name>
    <dbReference type="NCBI Taxonomy" id="2283195"/>
    <lineage>
        <taxon>Bacteria</taxon>
        <taxon>Bacillati</taxon>
        <taxon>Actinomycetota</taxon>
        <taxon>Actinomycetes</taxon>
        <taxon>Micrococcales</taxon>
        <taxon>Ornithinimicrobiaceae</taxon>
        <taxon>Ornithinimicrobium</taxon>
    </lineage>
</organism>
<gene>
    <name evidence="4" type="ORF">DV701_09795</name>
</gene>
<proteinExistence type="predicted"/>
<dbReference type="Gene3D" id="3.10.105.10">
    <property type="entry name" value="Dipeptide-binding Protein, Domain 3"/>
    <property type="match status" value="1"/>
</dbReference>
<dbReference type="PANTHER" id="PTHR30290:SF83">
    <property type="entry name" value="ABC TRANSPORTER SUBSTRATE-BINDING PROTEIN"/>
    <property type="match status" value="1"/>
</dbReference>
<name>A0A345NMW4_9MICO</name>
<dbReference type="PANTHER" id="PTHR30290">
    <property type="entry name" value="PERIPLASMIC BINDING COMPONENT OF ABC TRANSPORTER"/>
    <property type="match status" value="1"/>
</dbReference>
<accession>A0A345NMW4</accession>
<evidence type="ECO:0000256" key="2">
    <source>
        <dbReference type="SAM" id="SignalP"/>
    </source>
</evidence>
<dbReference type="Pfam" id="PF00496">
    <property type="entry name" value="SBP_bac_5"/>
    <property type="match status" value="1"/>
</dbReference>
<dbReference type="SUPFAM" id="SSF53850">
    <property type="entry name" value="Periplasmic binding protein-like II"/>
    <property type="match status" value="1"/>
</dbReference>
<evidence type="ECO:0000256" key="1">
    <source>
        <dbReference type="SAM" id="MobiDB-lite"/>
    </source>
</evidence>
<dbReference type="Gene3D" id="3.40.190.10">
    <property type="entry name" value="Periplasmic binding protein-like II"/>
    <property type="match status" value="1"/>
</dbReference>
<sequence>MVRRVWTAVAASAALALTACSGEGGQQPGTPGDGAGASGSGDQAAASGAELDEDGWALRTPEASEGGTVVVLGNAELSYLDPVKGNDGNVNNFYRLIYRTLTTYQSGTGDAGNTVVPDLATDTGTASEDKKTWTFTLKDDIFYEDGTPIRAQDFKYALERSADARLRLGSTDHLQYIDGLDDYAGIYEDPAGLDSIETPDDKTIVFHLDQPLAGFPNIVAATATAPFPEGKVTSVNQLDEQPISSGPYKLDSYKRGSELVLVRNDKWSAETDEVRTALPDSFEFVFGLDASTIDQRMISAQGEDRNAVSSSTNPLQAASLPLVLGKDDLMARTVRDQPTCTTYLGINTTKGPLQELEVRQAISYAIDKQQVLTATGGPMMAAIATDMLLPATPGWVDFDLYPSDNHEGDPEKAAQMLADAGYPDGFELTMDVRALPKWQSQAEAVQDSLKKLGIDVNLNVIEASTYYSTIYNPSQQHDIAITGWCSSWLYGEVLLAPLFDGDRISDTGNYNLSMLDNPEINAAFDQISEMTDLDEQNAAYAELDKQILELAPVVPLVRDTPLQMVGPNVGDAYSHAGTTGYVDYASVGLIDPDQ</sequence>
<dbReference type="Proteomes" id="UP000253790">
    <property type="component" value="Chromosome"/>
</dbReference>
<evidence type="ECO:0000259" key="3">
    <source>
        <dbReference type="Pfam" id="PF00496"/>
    </source>
</evidence>
<dbReference type="CDD" id="cd08506">
    <property type="entry name" value="PBP2_clavulanate_OppA2"/>
    <property type="match status" value="1"/>
</dbReference>
<dbReference type="AlphaFoldDB" id="A0A345NMW4"/>
<dbReference type="GO" id="GO:0015833">
    <property type="term" value="P:peptide transport"/>
    <property type="evidence" value="ECO:0007669"/>
    <property type="project" value="TreeGrafter"/>
</dbReference>
<keyword evidence="2" id="KW-0732">Signal</keyword>
<keyword evidence="5" id="KW-1185">Reference proteome</keyword>
<dbReference type="InterPro" id="IPR030678">
    <property type="entry name" value="Peptide/Ni-bd"/>
</dbReference>
<dbReference type="OrthoDB" id="5240629at2"/>
<feature type="region of interest" description="Disordered" evidence="1">
    <location>
        <begin position="24"/>
        <end position="50"/>
    </location>
</feature>
<reference evidence="4 5" key="1">
    <citation type="submission" date="2018-07" db="EMBL/GenBank/DDBJ databases">
        <title>Complete genome sequencing of Ornithinimicrobium sp. AMA3305.</title>
        <authorList>
            <person name="Bae J.-W."/>
        </authorList>
    </citation>
    <scope>NUCLEOTIDE SEQUENCE [LARGE SCALE GENOMIC DNA]</scope>
    <source>
        <strain evidence="4 5">AMA3305</strain>
    </source>
</reference>
<dbReference type="PROSITE" id="PS51257">
    <property type="entry name" value="PROKAR_LIPOPROTEIN"/>
    <property type="match status" value="1"/>
</dbReference>
<dbReference type="KEGG" id="orn:DV701_09795"/>
<feature type="chain" id="PRO_5017021486" evidence="2">
    <location>
        <begin position="22"/>
        <end position="594"/>
    </location>
</feature>